<proteinExistence type="predicted"/>
<dbReference type="EMBL" id="OU466861">
    <property type="protein sequence ID" value="CAH2063611.1"/>
    <property type="molecule type" value="Genomic_DNA"/>
</dbReference>
<dbReference type="AlphaFoldDB" id="A0AAU9SEJ3"/>
<dbReference type="Proteomes" id="UP000836841">
    <property type="component" value="Chromosome 5"/>
</dbReference>
<evidence type="ECO:0000313" key="2">
    <source>
        <dbReference type="Proteomes" id="UP000836841"/>
    </source>
</evidence>
<gene>
    <name evidence="1" type="ORF">TAV2_LOCUS16628</name>
</gene>
<name>A0AAU9SEJ3_THLAR</name>
<sequence>MVKHFLDYLPCLKEMEIYIAERQRFLAPLVSELNLEMLMRYNDISGRSPNVKFMVHGSLPWKAQ</sequence>
<keyword evidence="2" id="KW-1185">Reference proteome</keyword>
<evidence type="ECO:0000313" key="1">
    <source>
        <dbReference type="EMBL" id="CAH2063611.1"/>
    </source>
</evidence>
<protein>
    <submittedName>
        <fullName evidence="1">Uncharacterized protein</fullName>
    </submittedName>
</protein>
<reference evidence="1 2" key="1">
    <citation type="submission" date="2022-03" db="EMBL/GenBank/DDBJ databases">
        <authorList>
            <person name="Nunn A."/>
            <person name="Chopra R."/>
            <person name="Nunn A."/>
            <person name="Contreras Garrido A."/>
        </authorList>
    </citation>
    <scope>NUCLEOTIDE SEQUENCE [LARGE SCALE GENOMIC DNA]</scope>
</reference>
<accession>A0AAU9SEJ3</accession>
<organism evidence="1 2">
    <name type="scientific">Thlaspi arvense</name>
    <name type="common">Field penny-cress</name>
    <dbReference type="NCBI Taxonomy" id="13288"/>
    <lineage>
        <taxon>Eukaryota</taxon>
        <taxon>Viridiplantae</taxon>
        <taxon>Streptophyta</taxon>
        <taxon>Embryophyta</taxon>
        <taxon>Tracheophyta</taxon>
        <taxon>Spermatophyta</taxon>
        <taxon>Magnoliopsida</taxon>
        <taxon>eudicotyledons</taxon>
        <taxon>Gunneridae</taxon>
        <taxon>Pentapetalae</taxon>
        <taxon>rosids</taxon>
        <taxon>malvids</taxon>
        <taxon>Brassicales</taxon>
        <taxon>Brassicaceae</taxon>
        <taxon>Thlaspideae</taxon>
        <taxon>Thlaspi</taxon>
    </lineage>
</organism>